<feature type="transmembrane region" description="Helical" evidence="6">
    <location>
        <begin position="106"/>
        <end position="125"/>
    </location>
</feature>
<keyword evidence="3 6" id="KW-0812">Transmembrane</keyword>
<comment type="caution">
    <text evidence="7">The sequence shown here is derived from an EMBL/GenBank/DDBJ whole genome shotgun (WGS) entry which is preliminary data.</text>
</comment>
<sequence>MFASALIVFRETLEAALILGILAAATRGVAGRGRWLGSGVALGFLGALVVAGLTDRIAGLADGLGHEMFNAAVLAIAVGMLAWHNIWMARHGREMACDARQLGRAVSSGTLSMTALTIAVALAVLREGAETVLFMQGLLSDGGGSGSLVAGGGMGLAAGAAVGLALYAGMLRIPAAWFFTATSGLILLLAATMASQMARQLMQADVLPSLAAPLWDLHTVLPTDSAIGILLHSLVGYEASPAGIQVLFYVTAAALILAGMLRVNVRAPVRSPDYR</sequence>
<proteinExistence type="inferred from homology"/>
<feature type="transmembrane region" description="Helical" evidence="6">
    <location>
        <begin position="68"/>
        <end position="86"/>
    </location>
</feature>
<dbReference type="RefSeq" id="WP_121241922.1">
    <property type="nucleotide sequence ID" value="NZ_BHVV01000008.1"/>
</dbReference>
<evidence type="ECO:0000313" key="8">
    <source>
        <dbReference type="Proteomes" id="UP000268908"/>
    </source>
</evidence>
<evidence type="ECO:0000256" key="5">
    <source>
        <dbReference type="ARBA" id="ARBA00023136"/>
    </source>
</evidence>
<evidence type="ECO:0000256" key="2">
    <source>
        <dbReference type="ARBA" id="ARBA00008333"/>
    </source>
</evidence>
<dbReference type="EMBL" id="RCCI01000005">
    <property type="protein sequence ID" value="RLJ65231.1"/>
    <property type="molecule type" value="Genomic_DNA"/>
</dbReference>
<accession>A0A497XE28</accession>
<evidence type="ECO:0000256" key="1">
    <source>
        <dbReference type="ARBA" id="ARBA00004141"/>
    </source>
</evidence>
<dbReference type="GO" id="GO:0033573">
    <property type="term" value="C:high-affinity iron permease complex"/>
    <property type="evidence" value="ECO:0007669"/>
    <property type="project" value="InterPro"/>
</dbReference>
<keyword evidence="4 6" id="KW-1133">Transmembrane helix</keyword>
<evidence type="ECO:0000256" key="3">
    <source>
        <dbReference type="ARBA" id="ARBA00022692"/>
    </source>
</evidence>
<feature type="transmembrane region" description="Helical" evidence="6">
    <location>
        <begin position="175"/>
        <end position="198"/>
    </location>
</feature>
<dbReference type="PANTHER" id="PTHR31632:SF2">
    <property type="entry name" value="PLASMA MEMBRANE IRON PERMEASE"/>
    <property type="match status" value="1"/>
</dbReference>
<dbReference type="Proteomes" id="UP000268908">
    <property type="component" value="Unassembled WGS sequence"/>
</dbReference>
<comment type="subcellular location">
    <subcellularLocation>
        <location evidence="1">Membrane</location>
        <topology evidence="1">Multi-pass membrane protein</topology>
    </subcellularLocation>
</comment>
<reference evidence="7 8" key="1">
    <citation type="submission" date="2018-10" db="EMBL/GenBank/DDBJ databases">
        <title>Genomic Encyclopedia of Type Strains, Phase IV (KMG-IV): sequencing the most valuable type-strain genomes for metagenomic binning, comparative biology and taxonomic classification.</title>
        <authorList>
            <person name="Goeker M."/>
        </authorList>
    </citation>
    <scope>NUCLEOTIDE SEQUENCE [LARGE SCALE GENOMIC DNA]</scope>
    <source>
        <strain evidence="7 8">DSM 26916</strain>
    </source>
</reference>
<evidence type="ECO:0000313" key="7">
    <source>
        <dbReference type="EMBL" id="RLJ65231.1"/>
    </source>
</evidence>
<comment type="similarity">
    <text evidence="2">Belongs to the oxidase-dependent Fe transporter (OFeT) (TC 9.A.10.1) family.</text>
</comment>
<dbReference type="OrthoDB" id="5294331at2"/>
<evidence type="ECO:0000256" key="6">
    <source>
        <dbReference type="SAM" id="Phobius"/>
    </source>
</evidence>
<name>A0A497XE28_9PROT</name>
<dbReference type="Pfam" id="PF03239">
    <property type="entry name" value="FTR1"/>
    <property type="match status" value="1"/>
</dbReference>
<keyword evidence="5 6" id="KW-0472">Membrane</keyword>
<protein>
    <submittedName>
        <fullName evidence="7">High-affinity iron transporter</fullName>
    </submittedName>
</protein>
<dbReference type="InterPro" id="IPR004923">
    <property type="entry name" value="FTR1/Fip1/EfeU"/>
</dbReference>
<organism evidence="7 8">
    <name type="scientific">Sulfurisoma sediminicola</name>
    <dbReference type="NCBI Taxonomy" id="1381557"/>
    <lineage>
        <taxon>Bacteria</taxon>
        <taxon>Pseudomonadati</taxon>
        <taxon>Pseudomonadota</taxon>
        <taxon>Betaproteobacteria</taxon>
        <taxon>Nitrosomonadales</taxon>
        <taxon>Sterolibacteriaceae</taxon>
        <taxon>Sulfurisoma</taxon>
    </lineage>
</organism>
<gene>
    <name evidence="7" type="ORF">DFR35_1888</name>
</gene>
<dbReference type="AlphaFoldDB" id="A0A497XE28"/>
<feature type="transmembrane region" description="Helical" evidence="6">
    <location>
        <begin position="145"/>
        <end position="168"/>
    </location>
</feature>
<feature type="transmembrane region" description="Helical" evidence="6">
    <location>
        <begin position="35"/>
        <end position="53"/>
    </location>
</feature>
<keyword evidence="8" id="KW-1185">Reference proteome</keyword>
<dbReference type="PANTHER" id="PTHR31632">
    <property type="entry name" value="IRON TRANSPORTER FTH1"/>
    <property type="match status" value="1"/>
</dbReference>
<dbReference type="GO" id="GO:0015093">
    <property type="term" value="F:ferrous iron transmembrane transporter activity"/>
    <property type="evidence" value="ECO:0007669"/>
    <property type="project" value="TreeGrafter"/>
</dbReference>
<feature type="transmembrane region" description="Helical" evidence="6">
    <location>
        <begin position="246"/>
        <end position="265"/>
    </location>
</feature>
<evidence type="ECO:0000256" key="4">
    <source>
        <dbReference type="ARBA" id="ARBA00022989"/>
    </source>
</evidence>